<feature type="chain" id="PRO_5038862092" evidence="2">
    <location>
        <begin position="20"/>
        <end position="316"/>
    </location>
</feature>
<feature type="region of interest" description="Disordered" evidence="1">
    <location>
        <begin position="193"/>
        <end position="223"/>
    </location>
</feature>
<dbReference type="PANTHER" id="PTHR34385">
    <property type="entry name" value="D-ALANYL-D-ALANINE CARBOXYPEPTIDASE"/>
    <property type="match status" value="1"/>
</dbReference>
<gene>
    <name evidence="4" type="ORF">ET475_07665</name>
</gene>
<evidence type="ECO:0000313" key="5">
    <source>
        <dbReference type="Proteomes" id="UP000293995"/>
    </source>
</evidence>
<feature type="compositionally biased region" description="Low complexity" evidence="1">
    <location>
        <begin position="43"/>
        <end position="65"/>
    </location>
</feature>
<dbReference type="GO" id="GO:0006508">
    <property type="term" value="P:proteolysis"/>
    <property type="evidence" value="ECO:0007669"/>
    <property type="project" value="InterPro"/>
</dbReference>
<feature type="region of interest" description="Disordered" evidence="1">
    <location>
        <begin position="136"/>
        <end position="157"/>
    </location>
</feature>
<dbReference type="Pfam" id="PF02557">
    <property type="entry name" value="VanY"/>
    <property type="match status" value="1"/>
</dbReference>
<dbReference type="InterPro" id="IPR003709">
    <property type="entry name" value="VanY-like_core_dom"/>
</dbReference>
<dbReference type="OrthoDB" id="9792074at2"/>
<sequence length="316" mass="32215">MAAAALLVLAGGGSAVALANAPHGGVAFAESTLTADVTGSRVSPEATDAASAPSSAAPSGASSAPASDSVTLASLSLCETDAFTDALHDGDDAAAIRVAGGADAFRDAVTEGRAPCVSLSDPTHVWVVVDKLRPLEPADYAPSPRSKPTDVRSLDGSGLRSDAARALAALGKAARAAGAGEIALNSGYRSYTTQQGNYGTQKSERGQSGADAVSARPGYSEHQTGLAGDVVPCTGDACGTLDDIAGTTQGDWIVAHAWEYGWVVRYEKGETDVTGYSPEPWHLRYIGTDLAKAYHQGGYHTLEEFFGLPAAPDYAD</sequence>
<dbReference type="GO" id="GO:0004180">
    <property type="term" value="F:carboxypeptidase activity"/>
    <property type="evidence" value="ECO:0007669"/>
    <property type="project" value="UniProtKB-KW"/>
</dbReference>
<keyword evidence="4" id="KW-0121">Carboxypeptidase</keyword>
<keyword evidence="4" id="KW-0378">Hydrolase</keyword>
<organism evidence="4 5">
    <name type="scientific">Microbacterium protaetiae</name>
    <dbReference type="NCBI Taxonomy" id="2509458"/>
    <lineage>
        <taxon>Bacteria</taxon>
        <taxon>Bacillati</taxon>
        <taxon>Actinomycetota</taxon>
        <taxon>Actinomycetes</taxon>
        <taxon>Micrococcales</taxon>
        <taxon>Microbacteriaceae</taxon>
        <taxon>Microbacterium</taxon>
    </lineage>
</organism>
<evidence type="ECO:0000256" key="2">
    <source>
        <dbReference type="SAM" id="SignalP"/>
    </source>
</evidence>
<reference evidence="4 5" key="1">
    <citation type="submission" date="2019-01" db="EMBL/GenBank/DDBJ databases">
        <title>Genome sequencing of strain DFW100M-13.</title>
        <authorList>
            <person name="Heo J."/>
            <person name="Kim S.-J."/>
            <person name="Kim J.-S."/>
            <person name="Hong S.-B."/>
            <person name="Kwon S.-W."/>
        </authorList>
    </citation>
    <scope>NUCLEOTIDE SEQUENCE [LARGE SCALE GENOMIC DNA]</scope>
    <source>
        <strain evidence="4 5">DFW100M-13</strain>
    </source>
</reference>
<keyword evidence="4" id="KW-0645">Protease</keyword>
<dbReference type="KEGG" id="mprt:ET475_07665"/>
<evidence type="ECO:0000256" key="1">
    <source>
        <dbReference type="SAM" id="MobiDB-lite"/>
    </source>
</evidence>
<dbReference type="AlphaFoldDB" id="A0A4P6EGY9"/>
<dbReference type="CDD" id="cd14852">
    <property type="entry name" value="LD-carboxypeptidase"/>
    <property type="match status" value="1"/>
</dbReference>
<dbReference type="EMBL" id="CP035494">
    <property type="protein sequence ID" value="QAY61770.1"/>
    <property type="molecule type" value="Genomic_DNA"/>
</dbReference>
<evidence type="ECO:0000313" key="4">
    <source>
        <dbReference type="EMBL" id="QAY61770.1"/>
    </source>
</evidence>
<keyword evidence="2" id="KW-0732">Signal</keyword>
<dbReference type="Gene3D" id="3.30.1380.10">
    <property type="match status" value="1"/>
</dbReference>
<dbReference type="Proteomes" id="UP000293995">
    <property type="component" value="Chromosome"/>
</dbReference>
<feature type="region of interest" description="Disordered" evidence="1">
    <location>
        <begin position="39"/>
        <end position="65"/>
    </location>
</feature>
<feature type="signal peptide" evidence="2">
    <location>
        <begin position="1"/>
        <end position="19"/>
    </location>
</feature>
<dbReference type="SUPFAM" id="SSF55166">
    <property type="entry name" value="Hedgehog/DD-peptidase"/>
    <property type="match status" value="1"/>
</dbReference>
<dbReference type="InterPro" id="IPR058193">
    <property type="entry name" value="VanY/YodJ_core_dom"/>
</dbReference>
<evidence type="ECO:0000259" key="3">
    <source>
        <dbReference type="Pfam" id="PF02557"/>
    </source>
</evidence>
<feature type="domain" description="D-alanyl-D-alanine carboxypeptidase-like core" evidence="3">
    <location>
        <begin position="158"/>
        <end position="287"/>
    </location>
</feature>
<keyword evidence="5" id="KW-1185">Reference proteome</keyword>
<proteinExistence type="predicted"/>
<dbReference type="InterPro" id="IPR009045">
    <property type="entry name" value="Zn_M74/Hedgehog-like"/>
</dbReference>
<dbReference type="PANTHER" id="PTHR34385:SF1">
    <property type="entry name" value="PEPTIDOGLYCAN L-ALANYL-D-GLUTAMATE ENDOPEPTIDASE CWLK"/>
    <property type="match status" value="1"/>
</dbReference>
<name>A0A4P6EGY9_9MICO</name>
<accession>A0A4P6EGY9</accession>
<dbReference type="InterPro" id="IPR052179">
    <property type="entry name" value="DD-CPase-like"/>
</dbReference>
<protein>
    <submittedName>
        <fullName evidence="4">D-alanyl-D-alanine carboxypeptidase family protein</fullName>
    </submittedName>
</protein>